<protein>
    <recommendedName>
        <fullName evidence="8">Abasic site processing protein</fullName>
        <ecNumber evidence="8">3.4.-.-</ecNumber>
    </recommendedName>
</protein>
<proteinExistence type="inferred from homology"/>
<evidence type="ECO:0000256" key="8">
    <source>
        <dbReference type="RuleBase" id="RU364100"/>
    </source>
</evidence>
<dbReference type="Pfam" id="PF02586">
    <property type="entry name" value="SRAP"/>
    <property type="match status" value="1"/>
</dbReference>
<sequence length="233" mass="26839">MCGRFTLTKEEDELLDRFEAVGLSFPYVPRYNVAPRQYVTAVIRGDNGNRVGQLQWGLIPSWAKDEKMASQLLNAKAETVLEKPSFRNSFLHKRCLIPADGFYEWRKTPRGKQPMRIQMKHRGIFSMAGLYETWSDPAQPGRSIATCTILTTAPNSLMEPIHDRMPVILRREDEDIWLSRDMTDKERLLQLCRPFPSEEMMAYPVSPLVGSVKNESPECIQEAEYIPDEPLLF</sequence>
<comment type="similarity">
    <text evidence="1 8">Belongs to the SOS response-associated peptidase family.</text>
</comment>
<name>A0ABW5PMJ5_9BACL</name>
<evidence type="ECO:0000256" key="2">
    <source>
        <dbReference type="ARBA" id="ARBA00022670"/>
    </source>
</evidence>
<keyword evidence="2 8" id="KW-0645">Protease</keyword>
<evidence type="ECO:0000256" key="1">
    <source>
        <dbReference type="ARBA" id="ARBA00008136"/>
    </source>
</evidence>
<dbReference type="PANTHER" id="PTHR13604">
    <property type="entry name" value="DC12-RELATED"/>
    <property type="match status" value="1"/>
</dbReference>
<evidence type="ECO:0000256" key="4">
    <source>
        <dbReference type="ARBA" id="ARBA00022801"/>
    </source>
</evidence>
<evidence type="ECO:0000256" key="6">
    <source>
        <dbReference type="ARBA" id="ARBA00023125"/>
    </source>
</evidence>
<keyword evidence="7" id="KW-0456">Lyase</keyword>
<dbReference type="EC" id="3.4.-.-" evidence="8"/>
<dbReference type="Gene3D" id="3.90.1680.10">
    <property type="entry name" value="SOS response associated peptidase-like"/>
    <property type="match status" value="1"/>
</dbReference>
<evidence type="ECO:0000313" key="10">
    <source>
        <dbReference type="Proteomes" id="UP001597541"/>
    </source>
</evidence>
<evidence type="ECO:0000256" key="5">
    <source>
        <dbReference type="ARBA" id="ARBA00023124"/>
    </source>
</evidence>
<dbReference type="SUPFAM" id="SSF143081">
    <property type="entry name" value="BB1717-like"/>
    <property type="match status" value="1"/>
</dbReference>
<reference evidence="10" key="1">
    <citation type="journal article" date="2019" name="Int. J. Syst. Evol. Microbiol.">
        <title>The Global Catalogue of Microorganisms (GCM) 10K type strain sequencing project: providing services to taxonomists for standard genome sequencing and annotation.</title>
        <authorList>
            <consortium name="The Broad Institute Genomics Platform"/>
            <consortium name="The Broad Institute Genome Sequencing Center for Infectious Disease"/>
            <person name="Wu L."/>
            <person name="Ma J."/>
        </authorList>
    </citation>
    <scope>NUCLEOTIDE SEQUENCE [LARGE SCALE GENOMIC DNA]</scope>
    <source>
        <strain evidence="10">KCTC 3950</strain>
    </source>
</reference>
<dbReference type="InterPro" id="IPR036590">
    <property type="entry name" value="SRAP-like"/>
</dbReference>
<evidence type="ECO:0000256" key="3">
    <source>
        <dbReference type="ARBA" id="ARBA00022763"/>
    </source>
</evidence>
<accession>A0ABW5PMJ5</accession>
<dbReference type="InterPro" id="IPR003738">
    <property type="entry name" value="SRAP"/>
</dbReference>
<gene>
    <name evidence="9" type="ORF">ACFSUF_24760</name>
</gene>
<keyword evidence="6" id="KW-0238">DNA-binding</keyword>
<keyword evidence="3" id="KW-0227">DNA damage</keyword>
<dbReference type="RefSeq" id="WP_377607689.1">
    <property type="nucleotide sequence ID" value="NZ_JBHUME010000020.1"/>
</dbReference>
<keyword evidence="5" id="KW-0190">Covalent protein-DNA linkage</keyword>
<organism evidence="9 10">
    <name type="scientific">Paenibacillus gansuensis</name>
    <dbReference type="NCBI Taxonomy" id="306542"/>
    <lineage>
        <taxon>Bacteria</taxon>
        <taxon>Bacillati</taxon>
        <taxon>Bacillota</taxon>
        <taxon>Bacilli</taxon>
        <taxon>Bacillales</taxon>
        <taxon>Paenibacillaceae</taxon>
        <taxon>Paenibacillus</taxon>
    </lineage>
</organism>
<keyword evidence="10" id="KW-1185">Reference proteome</keyword>
<evidence type="ECO:0000256" key="7">
    <source>
        <dbReference type="ARBA" id="ARBA00023239"/>
    </source>
</evidence>
<dbReference type="Proteomes" id="UP001597541">
    <property type="component" value="Unassembled WGS sequence"/>
</dbReference>
<evidence type="ECO:0000313" key="9">
    <source>
        <dbReference type="EMBL" id="MFD2615622.1"/>
    </source>
</evidence>
<comment type="caution">
    <text evidence="9">The sequence shown here is derived from an EMBL/GenBank/DDBJ whole genome shotgun (WGS) entry which is preliminary data.</text>
</comment>
<keyword evidence="4 8" id="KW-0378">Hydrolase</keyword>
<dbReference type="PANTHER" id="PTHR13604:SF0">
    <property type="entry name" value="ABASIC SITE PROCESSING PROTEIN HMCES"/>
    <property type="match status" value="1"/>
</dbReference>
<dbReference type="EMBL" id="JBHUME010000020">
    <property type="protein sequence ID" value="MFD2615622.1"/>
    <property type="molecule type" value="Genomic_DNA"/>
</dbReference>
<dbReference type="GO" id="GO:0016787">
    <property type="term" value="F:hydrolase activity"/>
    <property type="evidence" value="ECO:0007669"/>
    <property type="project" value="UniProtKB-KW"/>
</dbReference>